<protein>
    <recommendedName>
        <fullName evidence="5">ATP-binding protein</fullName>
    </recommendedName>
</protein>
<dbReference type="Pfam" id="PF13173">
    <property type="entry name" value="AAA_14"/>
    <property type="match status" value="1"/>
</dbReference>
<feature type="domain" description="AAA" evidence="1">
    <location>
        <begin position="24"/>
        <end position="152"/>
    </location>
</feature>
<dbReference type="InterPro" id="IPR027417">
    <property type="entry name" value="P-loop_NTPase"/>
</dbReference>
<dbReference type="Pfam" id="PF13635">
    <property type="entry name" value="DUF4143"/>
    <property type="match status" value="1"/>
</dbReference>
<evidence type="ECO:0000313" key="4">
    <source>
        <dbReference type="Proteomes" id="UP000557307"/>
    </source>
</evidence>
<dbReference type="AlphaFoldDB" id="A0A840THX6"/>
<dbReference type="RefSeq" id="WP_184173440.1">
    <property type="nucleotide sequence ID" value="NZ_JACHGF010000002.1"/>
</dbReference>
<evidence type="ECO:0000313" key="3">
    <source>
        <dbReference type="EMBL" id="MBB5283766.1"/>
    </source>
</evidence>
<dbReference type="SUPFAM" id="SSF52540">
    <property type="entry name" value="P-loop containing nucleoside triphosphate hydrolases"/>
    <property type="match status" value="1"/>
</dbReference>
<evidence type="ECO:0000259" key="2">
    <source>
        <dbReference type="Pfam" id="PF13635"/>
    </source>
</evidence>
<evidence type="ECO:0000259" key="1">
    <source>
        <dbReference type="Pfam" id="PF13173"/>
    </source>
</evidence>
<dbReference type="InterPro" id="IPR041682">
    <property type="entry name" value="AAA_14"/>
</dbReference>
<feature type="domain" description="DUF4143" evidence="2">
    <location>
        <begin position="200"/>
        <end position="348"/>
    </location>
</feature>
<keyword evidence="4" id="KW-1185">Reference proteome</keyword>
<proteinExistence type="predicted"/>
<organism evidence="3 4">
    <name type="scientific">Rhabdobacter roseus</name>
    <dbReference type="NCBI Taxonomy" id="1655419"/>
    <lineage>
        <taxon>Bacteria</taxon>
        <taxon>Pseudomonadati</taxon>
        <taxon>Bacteroidota</taxon>
        <taxon>Cytophagia</taxon>
        <taxon>Cytophagales</taxon>
        <taxon>Cytophagaceae</taxon>
        <taxon>Rhabdobacter</taxon>
    </lineage>
</organism>
<evidence type="ECO:0008006" key="5">
    <source>
        <dbReference type="Google" id="ProtNLM"/>
    </source>
</evidence>
<gene>
    <name evidence="3" type="ORF">HNQ92_001892</name>
</gene>
<dbReference type="InterPro" id="IPR025420">
    <property type="entry name" value="DUF4143"/>
</dbReference>
<name>A0A840THX6_9BACT</name>
<accession>A0A840THX6</accession>
<comment type="caution">
    <text evidence="3">The sequence shown here is derived from an EMBL/GenBank/DDBJ whole genome shotgun (WGS) entry which is preliminary data.</text>
</comment>
<dbReference type="PANTHER" id="PTHR33295:SF20">
    <property type="entry name" value="ATPASE"/>
    <property type="match status" value="1"/>
</dbReference>
<dbReference type="Proteomes" id="UP000557307">
    <property type="component" value="Unassembled WGS sequence"/>
</dbReference>
<dbReference type="PANTHER" id="PTHR33295">
    <property type="entry name" value="ATPASE"/>
    <property type="match status" value="1"/>
</dbReference>
<dbReference type="EMBL" id="JACHGF010000002">
    <property type="protein sequence ID" value="MBB5283766.1"/>
    <property type="molecule type" value="Genomic_DNA"/>
</dbReference>
<dbReference type="SUPFAM" id="SSF52980">
    <property type="entry name" value="Restriction endonuclease-like"/>
    <property type="match status" value="1"/>
</dbReference>
<sequence>MEEKIIKRPQYLDKIRPFMNKAVIKILTGQRRVGKSYMLKLLMKEITTLDPEAHIIYIDKELEDFTFLTDHQQLHEYVIQNLAPTKQNYLFIDEVQEINAFERCLRSLLNQRKCDIYCTGSNATMLSGELATLLAGRYMEFSIHGLSYTEFLEFNQVENNNESLRLYLTLGGMPYQHHIGLEPTIVFEYLKNVYASILLKDVVSREGIRNVALLENLVMYLADNTGSLFSAQNISKYLKSQRIDIPTQSVINYLKALTNAFFIHKVSRADIQGMKIFESGEKYYFEDLGLRNCIRSFNYRADIGKLMENTVYLHLLRKGYRVFVGRSGNQEIDFMAEKNGERVYIQVAYILADESTIQREFGNLAAIPDHYPKYVVTMDEFSAGSTFKGIQQIHLRDFLRS</sequence>
<reference evidence="3 4" key="1">
    <citation type="submission" date="2020-08" db="EMBL/GenBank/DDBJ databases">
        <title>Genomic Encyclopedia of Type Strains, Phase IV (KMG-IV): sequencing the most valuable type-strain genomes for metagenomic binning, comparative biology and taxonomic classification.</title>
        <authorList>
            <person name="Goeker M."/>
        </authorList>
    </citation>
    <scope>NUCLEOTIDE SEQUENCE [LARGE SCALE GENOMIC DNA]</scope>
    <source>
        <strain evidence="3 4">DSM 105074</strain>
    </source>
</reference>
<dbReference type="InterPro" id="IPR011335">
    <property type="entry name" value="Restrct_endonuc-II-like"/>
</dbReference>